<dbReference type="HAMAP" id="MF_01184">
    <property type="entry name" value="XPRTase"/>
    <property type="match status" value="1"/>
</dbReference>
<dbReference type="Proteomes" id="UP000727857">
    <property type="component" value="Unassembled WGS sequence"/>
</dbReference>
<reference evidence="8" key="2">
    <citation type="journal article" date="2021" name="PeerJ">
        <title>Extensive microbial diversity within the chicken gut microbiome revealed by metagenomics and culture.</title>
        <authorList>
            <person name="Gilroy R."/>
            <person name="Ravi A."/>
            <person name="Getino M."/>
            <person name="Pursley I."/>
            <person name="Horton D.L."/>
            <person name="Alikhan N.F."/>
            <person name="Baker D."/>
            <person name="Gharbi K."/>
            <person name="Hall N."/>
            <person name="Watson M."/>
            <person name="Adriaenssens E.M."/>
            <person name="Foster-Nyarko E."/>
            <person name="Jarju S."/>
            <person name="Secka A."/>
            <person name="Antonio M."/>
            <person name="Oren A."/>
            <person name="Chaudhuri R.R."/>
            <person name="La Ragione R."/>
            <person name="Hildebrand F."/>
            <person name="Pallen M.J."/>
        </authorList>
    </citation>
    <scope>NUCLEOTIDE SEQUENCE</scope>
    <source>
        <strain evidence="8">517</strain>
    </source>
</reference>
<evidence type="ECO:0000313" key="8">
    <source>
        <dbReference type="EMBL" id="MBO8423809.1"/>
    </source>
</evidence>
<comment type="pathway">
    <text evidence="5">Purine metabolism; XMP biosynthesis via salvage pathway; XMP from xanthine: step 1/1.</text>
</comment>
<protein>
    <recommendedName>
        <fullName evidence="5 6">Xanthine phosphoribosyltransferase</fullName>
        <shortName evidence="5">XPRTase</shortName>
        <ecNumber evidence="5 6">2.4.2.22</ecNumber>
    </recommendedName>
</protein>
<keyword evidence="1 5" id="KW-0963">Cytoplasm</keyword>
<evidence type="ECO:0000256" key="5">
    <source>
        <dbReference type="HAMAP-Rule" id="MF_01184"/>
    </source>
</evidence>
<evidence type="ECO:0000313" key="9">
    <source>
        <dbReference type="Proteomes" id="UP000727857"/>
    </source>
</evidence>
<dbReference type="EMBL" id="JADINF010000052">
    <property type="protein sequence ID" value="MBO8423809.1"/>
    <property type="molecule type" value="Genomic_DNA"/>
</dbReference>
<dbReference type="Gene3D" id="3.40.50.2020">
    <property type="match status" value="1"/>
</dbReference>
<dbReference type="SUPFAM" id="SSF53271">
    <property type="entry name" value="PRTase-like"/>
    <property type="match status" value="1"/>
</dbReference>
<gene>
    <name evidence="5" type="primary">xpt</name>
    <name evidence="8" type="ORF">IAB16_02115</name>
</gene>
<dbReference type="NCBIfam" id="NF006671">
    <property type="entry name" value="PRK09219.1"/>
    <property type="match status" value="1"/>
</dbReference>
<evidence type="ECO:0000256" key="1">
    <source>
        <dbReference type="ARBA" id="ARBA00022490"/>
    </source>
</evidence>
<evidence type="ECO:0000256" key="3">
    <source>
        <dbReference type="ARBA" id="ARBA00022679"/>
    </source>
</evidence>
<keyword evidence="2 5" id="KW-0328">Glycosyltransferase</keyword>
<dbReference type="InterPro" id="IPR029057">
    <property type="entry name" value="PRTase-like"/>
</dbReference>
<feature type="binding site" evidence="5">
    <location>
        <position position="20"/>
    </location>
    <ligand>
        <name>xanthine</name>
        <dbReference type="ChEBI" id="CHEBI:17712"/>
    </ligand>
</feature>
<feature type="domain" description="Phosphoribosyltransferase" evidence="7">
    <location>
        <begin position="26"/>
        <end position="157"/>
    </location>
</feature>
<organism evidence="8 9">
    <name type="scientific">Candidatus Stercoripulliclostridium pullicola</name>
    <dbReference type="NCBI Taxonomy" id="2840953"/>
    <lineage>
        <taxon>Bacteria</taxon>
        <taxon>Bacillati</taxon>
        <taxon>Bacillota</taxon>
        <taxon>Clostridia</taxon>
        <taxon>Eubacteriales</taxon>
        <taxon>Candidatus Stercoripulliclostridium</taxon>
    </lineage>
</organism>
<evidence type="ECO:0000256" key="6">
    <source>
        <dbReference type="NCBIfam" id="TIGR01744"/>
    </source>
</evidence>
<dbReference type="GO" id="GO:0032265">
    <property type="term" value="P:XMP salvage"/>
    <property type="evidence" value="ECO:0007669"/>
    <property type="project" value="UniProtKB-UniRule"/>
</dbReference>
<dbReference type="CDD" id="cd06223">
    <property type="entry name" value="PRTases_typeI"/>
    <property type="match status" value="1"/>
</dbReference>
<feature type="binding site" evidence="5">
    <location>
        <position position="27"/>
    </location>
    <ligand>
        <name>xanthine</name>
        <dbReference type="ChEBI" id="CHEBI:17712"/>
    </ligand>
</feature>
<evidence type="ECO:0000256" key="2">
    <source>
        <dbReference type="ARBA" id="ARBA00022676"/>
    </source>
</evidence>
<dbReference type="GO" id="GO:0000310">
    <property type="term" value="F:xanthine phosphoribosyltransferase activity"/>
    <property type="evidence" value="ECO:0007669"/>
    <property type="project" value="UniProtKB-UniRule"/>
</dbReference>
<dbReference type="InterPro" id="IPR050118">
    <property type="entry name" value="Pur/Pyrimidine_PRTase"/>
</dbReference>
<dbReference type="PANTHER" id="PTHR43864">
    <property type="entry name" value="HYPOXANTHINE/GUANINE PHOSPHORIBOSYLTRANSFERASE"/>
    <property type="match status" value="1"/>
</dbReference>
<dbReference type="AlphaFoldDB" id="A0A940DG92"/>
<feature type="binding site" evidence="5">
    <location>
        <begin position="128"/>
        <end position="132"/>
    </location>
    <ligand>
        <name>5-phospho-alpha-D-ribose 1-diphosphate</name>
        <dbReference type="ChEBI" id="CHEBI:58017"/>
    </ligand>
</feature>
<dbReference type="GO" id="GO:0046110">
    <property type="term" value="P:xanthine metabolic process"/>
    <property type="evidence" value="ECO:0007669"/>
    <property type="project" value="UniProtKB-UniRule"/>
</dbReference>
<dbReference type="GO" id="GO:0006166">
    <property type="term" value="P:purine ribonucleoside salvage"/>
    <property type="evidence" value="ECO:0007669"/>
    <property type="project" value="UniProtKB-KW"/>
</dbReference>
<comment type="subcellular location">
    <subcellularLocation>
        <location evidence="5">Cytoplasm</location>
    </subcellularLocation>
</comment>
<proteinExistence type="inferred from homology"/>
<comment type="function">
    <text evidence="5">Converts the preformed base xanthine, a product of nucleic acid breakdown, to xanthosine 5'-monophosphate (XMP), so it can be reused for RNA or DNA synthesis.</text>
</comment>
<comment type="similarity">
    <text evidence="5">Belongs to the purine/pyrimidine phosphoribosyltransferase family. Xpt subfamily.</text>
</comment>
<name>A0A940DG92_9FIRM</name>
<feature type="binding site" evidence="5">
    <location>
        <position position="156"/>
    </location>
    <ligand>
        <name>xanthine</name>
        <dbReference type="ChEBI" id="CHEBI:17712"/>
    </ligand>
</feature>
<keyword evidence="3 5" id="KW-0808">Transferase</keyword>
<keyword evidence="4 5" id="KW-0660">Purine salvage</keyword>
<evidence type="ECO:0000256" key="4">
    <source>
        <dbReference type="ARBA" id="ARBA00022726"/>
    </source>
</evidence>
<dbReference type="EC" id="2.4.2.22" evidence="5 6"/>
<evidence type="ECO:0000259" key="7">
    <source>
        <dbReference type="Pfam" id="PF00156"/>
    </source>
</evidence>
<sequence length="192" mass="21060">MKLLEDMIKKYGEVRPGNVLKVDGFLNHRIDVDLVKALGEELYKNFRNDKITKILTIESSGIAIAIMTAQCFGVPMVFAKKRKTINLSDDIYTAPVHSYTNNKDYDVMVSKDYIDKSDVLLIVDDFLANGCALRGLIDIAHQAGATVAGAGIAIEKGFQGGGDTLRAEGLKVVSLAVIDKMTDDSLEFRKSE</sequence>
<comment type="subunit">
    <text evidence="5">Homodimer.</text>
</comment>
<dbReference type="GO" id="GO:0005737">
    <property type="term" value="C:cytoplasm"/>
    <property type="evidence" value="ECO:0007669"/>
    <property type="project" value="UniProtKB-SubCell"/>
</dbReference>
<dbReference type="NCBIfam" id="TIGR01744">
    <property type="entry name" value="XPRTase"/>
    <property type="match status" value="1"/>
</dbReference>
<dbReference type="InterPro" id="IPR010079">
    <property type="entry name" value="Xanthine_PRibTrfase"/>
</dbReference>
<dbReference type="PANTHER" id="PTHR43864:SF1">
    <property type="entry name" value="XANTHINE PHOSPHORIBOSYLTRANSFERASE"/>
    <property type="match status" value="1"/>
</dbReference>
<dbReference type="InterPro" id="IPR000836">
    <property type="entry name" value="PRTase_dom"/>
</dbReference>
<reference evidence="8" key="1">
    <citation type="submission" date="2020-10" db="EMBL/GenBank/DDBJ databases">
        <authorList>
            <person name="Gilroy R."/>
        </authorList>
    </citation>
    <scope>NUCLEOTIDE SEQUENCE</scope>
    <source>
        <strain evidence="8">517</strain>
    </source>
</reference>
<comment type="caution">
    <text evidence="8">The sequence shown here is derived from an EMBL/GenBank/DDBJ whole genome shotgun (WGS) entry which is preliminary data.</text>
</comment>
<dbReference type="Pfam" id="PF00156">
    <property type="entry name" value="Pribosyltran"/>
    <property type="match status" value="1"/>
</dbReference>
<comment type="catalytic activity">
    <reaction evidence="5">
        <text>XMP + diphosphate = xanthine + 5-phospho-alpha-D-ribose 1-diphosphate</text>
        <dbReference type="Rhea" id="RHEA:10800"/>
        <dbReference type="ChEBI" id="CHEBI:17712"/>
        <dbReference type="ChEBI" id="CHEBI:33019"/>
        <dbReference type="ChEBI" id="CHEBI:57464"/>
        <dbReference type="ChEBI" id="CHEBI:58017"/>
        <dbReference type="EC" id="2.4.2.22"/>
    </reaction>
</comment>
<accession>A0A940DG92</accession>